<dbReference type="Pfam" id="PF17955">
    <property type="entry name" value="Cas6b_N"/>
    <property type="match status" value="1"/>
</dbReference>
<name>A0A0W8F5M0_9ZZZZ</name>
<comment type="caution">
    <text evidence="3">The sequence shown here is derived from an EMBL/GenBank/DDBJ whole genome shotgun (WGS) entry which is preliminary data.</text>
</comment>
<dbReference type="EMBL" id="LNQE01001511">
    <property type="protein sequence ID" value="KUG16191.1"/>
    <property type="molecule type" value="Genomic_DNA"/>
</dbReference>
<dbReference type="AlphaFoldDB" id="A0A0W8F5M0"/>
<sequence length="218" mass="24595">MNLKILRLTLHSAAPMRGDAAKLRGFFATSFNEHALLHQHVTDKLIYRYPLIQYKMLDGSPLVMGINEGAEVLKDIYDKFDEIKLGESNYTIMERGVTVKSEEFGCTEEILSYSFAMPWLALSQENYAKYVAASEEERRDLLRRILVGNILSASKGLGYVAKEHIRLDLGRMKDEICMLKGTKVTGFRGEFTTCFAIPDHMGLGKSVSRGFGAVMRLK</sequence>
<feature type="domain" description="Cas6b N-terminal" evidence="2">
    <location>
        <begin position="1"/>
        <end position="103"/>
    </location>
</feature>
<evidence type="ECO:0000313" key="3">
    <source>
        <dbReference type="EMBL" id="KUG16191.1"/>
    </source>
</evidence>
<gene>
    <name evidence="3" type="ORF">ASZ90_014172</name>
</gene>
<accession>A0A0W8F5M0</accession>
<protein>
    <submittedName>
        <fullName evidence="3">Putative coding region</fullName>
    </submittedName>
</protein>
<evidence type="ECO:0000259" key="2">
    <source>
        <dbReference type="Pfam" id="PF17955"/>
    </source>
</evidence>
<dbReference type="Pfam" id="PF17262">
    <property type="entry name" value="Cas6b_C"/>
    <property type="match status" value="1"/>
</dbReference>
<reference evidence="3" key="1">
    <citation type="journal article" date="2015" name="Proc. Natl. Acad. Sci. U.S.A.">
        <title>Networks of energetic and metabolic interactions define dynamics in microbial communities.</title>
        <authorList>
            <person name="Embree M."/>
            <person name="Liu J.K."/>
            <person name="Al-Bassam M.M."/>
            <person name="Zengler K."/>
        </authorList>
    </citation>
    <scope>NUCLEOTIDE SEQUENCE</scope>
</reference>
<evidence type="ECO:0000259" key="1">
    <source>
        <dbReference type="Pfam" id="PF17262"/>
    </source>
</evidence>
<dbReference type="InterPro" id="IPR041528">
    <property type="entry name" value="Cas6b_N"/>
</dbReference>
<feature type="domain" description="Cas6b C-terminal" evidence="1">
    <location>
        <begin position="105"/>
        <end position="216"/>
    </location>
</feature>
<organism evidence="3">
    <name type="scientific">hydrocarbon metagenome</name>
    <dbReference type="NCBI Taxonomy" id="938273"/>
    <lineage>
        <taxon>unclassified sequences</taxon>
        <taxon>metagenomes</taxon>
        <taxon>ecological metagenomes</taxon>
    </lineage>
</organism>
<dbReference type="InterPro" id="IPR020209">
    <property type="entry name" value="Cas6b_C"/>
</dbReference>
<proteinExistence type="predicted"/>